<gene>
    <name evidence="2" type="ORF">BQ2448_7287</name>
</gene>
<dbReference type="OrthoDB" id="2533072at2759"/>
<reference evidence="3" key="1">
    <citation type="submission" date="2016-09" db="EMBL/GenBank/DDBJ databases">
        <authorList>
            <person name="Jeantristanb JTB J.-T."/>
            <person name="Ricardo R."/>
        </authorList>
    </citation>
    <scope>NUCLEOTIDE SEQUENCE [LARGE SCALE GENOMIC DNA]</scope>
</reference>
<feature type="chain" id="PRO_5013144822" evidence="1">
    <location>
        <begin position="20"/>
        <end position="496"/>
    </location>
</feature>
<sequence length="496" mass="53056">MKFFIPLSVLASALHLSSAAPAAEINDLHDRSYPELHPRAIPKCSSSQFLDPKTNKCQDCTTAFPNALTCNKNGPVKCSYGAVSANKCQAVRCKDGQWPGKQGRHCEACPLSDLVKKCNADGSAKECKRGNLNNGKCQLAKCRDWSSTYLSDDGRRCLRCADKNALECTSTTSLRCKENYAVSEKGVCVKITCEPPKVLAQDKNGCCIDPNASACSDEMSPTACKNGYQLKNGVCRLIVCKAPLAVVSDDGTGCCFDPHATKCSDRITSTACAVGYKLDGDECKVDESRTCKPPLAIVSDDKTGCCFDPHATKCSDRITSTACEAGYKLDVNECKAIVCKAPQSVVSDDNTGCCFDPQATKCSSPEVATACTDLYDLKGIVCSRNDVCPVPTYKAKLGFLIVFLATADKGCCMDPYATACSNDFFSTACVAGRRFSKSSCIPLKCEAPYYKAKDDTGCCADPYATACSSALVPSKCRSGYHIEGIAPTDRICVKDT</sequence>
<protein>
    <submittedName>
        <fullName evidence="2">BQ2448_7287 protein</fullName>
    </submittedName>
</protein>
<keyword evidence="1" id="KW-0732">Signal</keyword>
<organism evidence="2 3">
    <name type="scientific">Microbotryum intermedium</name>
    <dbReference type="NCBI Taxonomy" id="269621"/>
    <lineage>
        <taxon>Eukaryota</taxon>
        <taxon>Fungi</taxon>
        <taxon>Dikarya</taxon>
        <taxon>Basidiomycota</taxon>
        <taxon>Pucciniomycotina</taxon>
        <taxon>Microbotryomycetes</taxon>
        <taxon>Microbotryales</taxon>
        <taxon>Microbotryaceae</taxon>
        <taxon>Microbotryum</taxon>
    </lineage>
</organism>
<dbReference type="Proteomes" id="UP000198372">
    <property type="component" value="Unassembled WGS sequence"/>
</dbReference>
<dbReference type="AlphaFoldDB" id="A0A238FMI0"/>
<accession>A0A238FMI0</accession>
<feature type="signal peptide" evidence="1">
    <location>
        <begin position="1"/>
        <end position="19"/>
    </location>
</feature>
<dbReference type="EMBL" id="FMSP01000018">
    <property type="protein sequence ID" value="SCV73361.1"/>
    <property type="molecule type" value="Genomic_DNA"/>
</dbReference>
<evidence type="ECO:0000313" key="2">
    <source>
        <dbReference type="EMBL" id="SCV73361.1"/>
    </source>
</evidence>
<name>A0A238FMI0_9BASI</name>
<evidence type="ECO:0000256" key="1">
    <source>
        <dbReference type="SAM" id="SignalP"/>
    </source>
</evidence>
<evidence type="ECO:0000313" key="3">
    <source>
        <dbReference type="Proteomes" id="UP000198372"/>
    </source>
</evidence>
<keyword evidence="3" id="KW-1185">Reference proteome</keyword>
<proteinExistence type="predicted"/>